<evidence type="ECO:0000313" key="1">
    <source>
        <dbReference type="EMBL" id="TKW02136.1"/>
    </source>
</evidence>
<dbReference type="AlphaFoldDB" id="A0A4V6D3C2"/>
<evidence type="ECO:0000313" key="2">
    <source>
        <dbReference type="Proteomes" id="UP000298652"/>
    </source>
</evidence>
<gene>
    <name evidence="1" type="ORF">SEVIR_8G225600v2</name>
</gene>
<dbReference type="EMBL" id="CM016559">
    <property type="protein sequence ID" value="TKW02136.1"/>
    <property type="molecule type" value="Genomic_DNA"/>
</dbReference>
<proteinExistence type="predicted"/>
<organism evidence="1 2">
    <name type="scientific">Setaria viridis</name>
    <name type="common">Green bristlegrass</name>
    <name type="synonym">Setaria italica subsp. viridis</name>
    <dbReference type="NCBI Taxonomy" id="4556"/>
    <lineage>
        <taxon>Eukaryota</taxon>
        <taxon>Viridiplantae</taxon>
        <taxon>Streptophyta</taxon>
        <taxon>Embryophyta</taxon>
        <taxon>Tracheophyta</taxon>
        <taxon>Spermatophyta</taxon>
        <taxon>Magnoliopsida</taxon>
        <taxon>Liliopsida</taxon>
        <taxon>Poales</taxon>
        <taxon>Poaceae</taxon>
        <taxon>PACMAD clade</taxon>
        <taxon>Panicoideae</taxon>
        <taxon>Panicodae</taxon>
        <taxon>Paniceae</taxon>
        <taxon>Cenchrinae</taxon>
        <taxon>Setaria</taxon>
    </lineage>
</organism>
<protein>
    <submittedName>
        <fullName evidence="1">Uncharacterized protein</fullName>
    </submittedName>
</protein>
<dbReference type="Gramene" id="TKW02136">
    <property type="protein sequence ID" value="TKW02136"/>
    <property type="gene ID" value="SEVIR_8G225600v2"/>
</dbReference>
<name>A0A4V6D3C2_SETVI</name>
<accession>A0A4V6D3C2</accession>
<keyword evidence="2" id="KW-1185">Reference proteome</keyword>
<dbReference type="Proteomes" id="UP000298652">
    <property type="component" value="Chromosome 8"/>
</dbReference>
<reference evidence="1" key="1">
    <citation type="submission" date="2019-03" db="EMBL/GenBank/DDBJ databases">
        <title>WGS assembly of Setaria viridis.</title>
        <authorList>
            <person name="Huang P."/>
            <person name="Jenkins J."/>
            <person name="Grimwood J."/>
            <person name="Barry K."/>
            <person name="Healey A."/>
            <person name="Mamidi S."/>
            <person name="Sreedasyam A."/>
            <person name="Shu S."/>
            <person name="Feldman M."/>
            <person name="Wu J."/>
            <person name="Yu Y."/>
            <person name="Chen C."/>
            <person name="Johnson J."/>
            <person name="Rokhsar D."/>
            <person name="Baxter I."/>
            <person name="Schmutz J."/>
            <person name="Brutnell T."/>
            <person name="Kellogg E."/>
        </authorList>
    </citation>
    <scope>NUCLEOTIDE SEQUENCE [LARGE SCALE GENOMIC DNA]</scope>
</reference>
<sequence length="93" mass="10229">MVVSTLQTRGVGVEDLVKAAAHPFAIAYMSWSRNSTRCALSYATWWATATAGARDRAIPRAECAASRLKRNTVFSHQDGEITPQLFVDCCCFD</sequence>